<feature type="signal peptide" evidence="2">
    <location>
        <begin position="1"/>
        <end position="34"/>
    </location>
</feature>
<dbReference type="Pfam" id="PF20256">
    <property type="entry name" value="MoCoBD_2"/>
    <property type="match status" value="2"/>
</dbReference>
<reference evidence="5" key="1">
    <citation type="journal article" date="2019" name="Int. J. Syst. Evol. Microbiol.">
        <title>The Global Catalogue of Microorganisms (GCM) 10K type strain sequencing project: providing services to taxonomists for standard genome sequencing and annotation.</title>
        <authorList>
            <consortium name="The Broad Institute Genomics Platform"/>
            <consortium name="The Broad Institute Genome Sequencing Center for Infectious Disease"/>
            <person name="Wu L."/>
            <person name="Ma J."/>
        </authorList>
    </citation>
    <scope>NUCLEOTIDE SEQUENCE [LARGE SCALE GENOMIC DNA]</scope>
    <source>
        <strain evidence="5">KACC 12507</strain>
    </source>
</reference>
<dbReference type="SMART" id="SM01008">
    <property type="entry name" value="Ald_Xan_dh_C"/>
    <property type="match status" value="1"/>
</dbReference>
<evidence type="ECO:0000313" key="5">
    <source>
        <dbReference type="Proteomes" id="UP001595897"/>
    </source>
</evidence>
<evidence type="ECO:0000259" key="3">
    <source>
        <dbReference type="SMART" id="SM01008"/>
    </source>
</evidence>
<dbReference type="PROSITE" id="PS51318">
    <property type="entry name" value="TAT"/>
    <property type="match status" value="1"/>
</dbReference>
<evidence type="ECO:0000313" key="4">
    <source>
        <dbReference type="EMBL" id="MFC4699055.1"/>
    </source>
</evidence>
<dbReference type="SUPFAM" id="SSF56003">
    <property type="entry name" value="Molybdenum cofactor-binding domain"/>
    <property type="match status" value="2"/>
</dbReference>
<name>A0ABV9LTW4_9ALTE</name>
<organism evidence="4 5">
    <name type="scientific">Glaciecola siphonariae</name>
    <dbReference type="NCBI Taxonomy" id="521012"/>
    <lineage>
        <taxon>Bacteria</taxon>
        <taxon>Pseudomonadati</taxon>
        <taxon>Pseudomonadota</taxon>
        <taxon>Gammaproteobacteria</taxon>
        <taxon>Alteromonadales</taxon>
        <taxon>Alteromonadaceae</taxon>
        <taxon>Glaciecola</taxon>
    </lineage>
</organism>
<feature type="chain" id="PRO_5046556663" evidence="2">
    <location>
        <begin position="35"/>
        <end position="729"/>
    </location>
</feature>
<keyword evidence="1 2" id="KW-0732">Signal</keyword>
<keyword evidence="5" id="KW-1185">Reference proteome</keyword>
<dbReference type="NCBIfam" id="TIGR01409">
    <property type="entry name" value="TAT_signal_seq"/>
    <property type="match status" value="1"/>
</dbReference>
<accession>A0ABV9LTW4</accession>
<dbReference type="Pfam" id="PF02738">
    <property type="entry name" value="MoCoBD_1"/>
    <property type="match status" value="1"/>
</dbReference>
<dbReference type="InterPro" id="IPR046867">
    <property type="entry name" value="AldOxase/xan_DH_MoCoBD2"/>
</dbReference>
<dbReference type="InterPro" id="IPR019546">
    <property type="entry name" value="TAT_signal_bac_arc"/>
</dbReference>
<dbReference type="InterPro" id="IPR037165">
    <property type="entry name" value="AldOxase/xan_DH_Mopterin-bd_sf"/>
</dbReference>
<sequence length="729" mass="78827">MTIENVSRRKFIKQSGAMAGGLCLGFMLPNAAMAKLGLDQHADSAVFNPNAFIHIAENGDTLIYCGRCEMGQGISTALPAAVADELEADWTRVRVKQADGNEALYGPQSTGGSASIRTMYIPMREAGAAAKVMLIAAAAKKWQVAAEDCYAQSHFVINRNTQQKLGFGELASLASDVDVPKQVTLKSKPDYKYIGKNIARHNQGEIVNGSLTYGADTKVAGLKYGAVVHCPVFEGKLLSVDKSAALAMQGVFAVVEIPRMDVPFGSIGAVGVVANNTWTAQQAAKKLNIEWDLGPNKTYDSQAYKAQLVKNVEAPAEKTAQRGDVEKAFASAAGIHSATYTGGHLSHSPMEPNASVVWVQDDSCEVWAATQSPGDIQKVLAQYLERDPKDILVHVNMAGGAFGRKFKCDYVQEAAALSKAVKAPVQLTWSREEDTRTGYYHSINAQHIQAALDEQGHVTAWLHRAAFMPIASLFDSSVERAPAGSLNDVFNHPFGIANMRTESGEAKRHTRIGWYRAVYAIFYGFAFGAFADELAIKTGKDTLSFLNNLYDSNKNPEQAEQVRRSKGALALAAEKSKWHSRDKLPKNQGIGIAVHYSFQSYVAMAVLVEVQGDEIKVLEVDCAVDCGQVLNTDSAAAQMEGAVVMSIGLSLRTEIVFREGAVVNSNFHDYPVLRINEMPIVRSHFIDNGDEPTGLGEPGLGPFPAALSNAVFAASGKRYRDLPFQPTKV</sequence>
<dbReference type="PANTHER" id="PTHR47495">
    <property type="entry name" value="ALDEHYDE DEHYDROGENASE"/>
    <property type="match status" value="1"/>
</dbReference>
<dbReference type="InterPro" id="IPR052516">
    <property type="entry name" value="N-heterocyclic_Hydroxylase"/>
</dbReference>
<dbReference type="EMBL" id="JBHSGU010000002">
    <property type="protein sequence ID" value="MFC4699055.1"/>
    <property type="molecule type" value="Genomic_DNA"/>
</dbReference>
<dbReference type="InterPro" id="IPR012368">
    <property type="entry name" value="OxRdtase_Mopterin-bd_su_IorB"/>
</dbReference>
<dbReference type="InterPro" id="IPR008274">
    <property type="entry name" value="AldOxase/xan_DH_MoCoBD1"/>
</dbReference>
<gene>
    <name evidence="4" type="ORF">ACFO4O_02660</name>
</gene>
<dbReference type="PIRSF" id="PIRSF036389">
    <property type="entry name" value="IOR_B"/>
    <property type="match status" value="1"/>
</dbReference>
<dbReference type="RefSeq" id="WP_382405779.1">
    <property type="nucleotide sequence ID" value="NZ_JBHSGU010000002.1"/>
</dbReference>
<dbReference type="PANTHER" id="PTHR47495:SF3">
    <property type="entry name" value="BLR6219 PROTEIN"/>
    <property type="match status" value="1"/>
</dbReference>
<dbReference type="InterPro" id="IPR000674">
    <property type="entry name" value="Ald_Oxase/Xan_DH_a/b"/>
</dbReference>
<dbReference type="Gene3D" id="3.30.365.10">
    <property type="entry name" value="Aldehyde oxidase/xanthine dehydrogenase, molybdopterin binding domain"/>
    <property type="match status" value="4"/>
</dbReference>
<evidence type="ECO:0000256" key="2">
    <source>
        <dbReference type="SAM" id="SignalP"/>
    </source>
</evidence>
<dbReference type="InterPro" id="IPR006311">
    <property type="entry name" value="TAT_signal"/>
</dbReference>
<proteinExistence type="predicted"/>
<comment type="caution">
    <text evidence="4">The sequence shown here is derived from an EMBL/GenBank/DDBJ whole genome shotgun (WGS) entry which is preliminary data.</text>
</comment>
<protein>
    <submittedName>
        <fullName evidence="4">Molybdopterin cofactor-binding domain-containing protein</fullName>
    </submittedName>
</protein>
<evidence type="ECO:0000256" key="1">
    <source>
        <dbReference type="ARBA" id="ARBA00022729"/>
    </source>
</evidence>
<dbReference type="Gene3D" id="3.90.1170.50">
    <property type="entry name" value="Aldehyde oxidase/xanthine dehydrogenase, a/b hammerhead"/>
    <property type="match status" value="1"/>
</dbReference>
<feature type="domain" description="Aldehyde oxidase/xanthine dehydrogenase a/b hammerhead" evidence="3">
    <location>
        <begin position="208"/>
        <end position="295"/>
    </location>
</feature>
<dbReference type="Proteomes" id="UP001595897">
    <property type="component" value="Unassembled WGS sequence"/>
</dbReference>